<keyword evidence="1" id="KW-1133">Transmembrane helix</keyword>
<dbReference type="Gene3D" id="1.20.210.10">
    <property type="entry name" value="Cytochrome c oxidase-like, subunit I domain"/>
    <property type="match status" value="1"/>
</dbReference>
<evidence type="ECO:0000313" key="2">
    <source>
        <dbReference type="EMBL" id="WZN47481.1"/>
    </source>
</evidence>
<name>A0ABZ2Z5F6_9BACT</name>
<feature type="transmembrane region" description="Helical" evidence="1">
    <location>
        <begin position="83"/>
        <end position="100"/>
    </location>
</feature>
<reference evidence="2 3" key="1">
    <citation type="submission" date="2024-03" db="EMBL/GenBank/DDBJ databases">
        <title>Chitinophaga caseinilytica sp. nov., a casein hydrolysing bacterium isolated from forest soil.</title>
        <authorList>
            <person name="Lee D.S."/>
            <person name="Han D.M."/>
            <person name="Baek J.H."/>
            <person name="Choi D.G."/>
            <person name="Jeon J.H."/>
            <person name="Jeon C.O."/>
        </authorList>
    </citation>
    <scope>NUCLEOTIDE SEQUENCE [LARGE SCALE GENOMIC DNA]</scope>
    <source>
        <strain evidence="2 3">KACC 19118</strain>
    </source>
</reference>
<protein>
    <recommendedName>
        <fullName evidence="4">Cytochrome C and Quinol oxidase polypeptide I</fullName>
    </recommendedName>
</protein>
<accession>A0ABZ2Z5F6</accession>
<feature type="transmembrane region" description="Helical" evidence="1">
    <location>
        <begin position="46"/>
        <end position="71"/>
    </location>
</feature>
<evidence type="ECO:0000256" key="1">
    <source>
        <dbReference type="SAM" id="Phobius"/>
    </source>
</evidence>
<dbReference type="SUPFAM" id="SSF81442">
    <property type="entry name" value="Cytochrome c oxidase subunit I-like"/>
    <property type="match status" value="1"/>
</dbReference>
<gene>
    <name evidence="2" type="ORF">WJU22_04750</name>
</gene>
<sequence>MKKPNVFRRFLRPEVILILLALGLATAALFPWDDNNSIDIHLHDTYYVIAISHICMLLAIPLAFAAIVYFLTRNFRQWAVLKYLHLLSFGMIPVLLYFLSTDFQISYYRQDDVFNRFNSVKMLSLATVLIFVLGQVAFLLNLIAGFIRGKKTATS</sequence>
<dbReference type="InterPro" id="IPR036927">
    <property type="entry name" value="Cyt_c_oxase-like_su1_sf"/>
</dbReference>
<proteinExistence type="predicted"/>
<keyword evidence="3" id="KW-1185">Reference proteome</keyword>
<evidence type="ECO:0000313" key="3">
    <source>
        <dbReference type="Proteomes" id="UP001449657"/>
    </source>
</evidence>
<dbReference type="EMBL" id="CP150096">
    <property type="protein sequence ID" value="WZN47481.1"/>
    <property type="molecule type" value="Genomic_DNA"/>
</dbReference>
<dbReference type="Proteomes" id="UP001449657">
    <property type="component" value="Chromosome"/>
</dbReference>
<organism evidence="2 3">
    <name type="scientific">Chitinophaga caseinilytica</name>
    <dbReference type="NCBI Taxonomy" id="2267521"/>
    <lineage>
        <taxon>Bacteria</taxon>
        <taxon>Pseudomonadati</taxon>
        <taxon>Bacteroidota</taxon>
        <taxon>Chitinophagia</taxon>
        <taxon>Chitinophagales</taxon>
        <taxon>Chitinophagaceae</taxon>
        <taxon>Chitinophaga</taxon>
    </lineage>
</organism>
<evidence type="ECO:0008006" key="4">
    <source>
        <dbReference type="Google" id="ProtNLM"/>
    </source>
</evidence>
<dbReference type="RefSeq" id="WP_341842116.1">
    <property type="nucleotide sequence ID" value="NZ_CP149792.1"/>
</dbReference>
<feature type="transmembrane region" description="Helical" evidence="1">
    <location>
        <begin position="120"/>
        <end position="147"/>
    </location>
</feature>
<keyword evidence="1" id="KW-0472">Membrane</keyword>
<keyword evidence="1" id="KW-0812">Transmembrane</keyword>